<proteinExistence type="predicted"/>
<protein>
    <submittedName>
        <fullName evidence="2">Uncharacterized protein</fullName>
    </submittedName>
</protein>
<reference evidence="2" key="2">
    <citation type="journal article" date="2024" name="Plant">
        <title>Genomic evolution and insights into agronomic trait innovations of Sesamum species.</title>
        <authorList>
            <person name="Miao H."/>
            <person name="Wang L."/>
            <person name="Qu L."/>
            <person name="Liu H."/>
            <person name="Sun Y."/>
            <person name="Le M."/>
            <person name="Wang Q."/>
            <person name="Wei S."/>
            <person name="Zheng Y."/>
            <person name="Lin W."/>
            <person name="Duan Y."/>
            <person name="Cao H."/>
            <person name="Xiong S."/>
            <person name="Wang X."/>
            <person name="Wei L."/>
            <person name="Li C."/>
            <person name="Ma Q."/>
            <person name="Ju M."/>
            <person name="Zhao R."/>
            <person name="Li G."/>
            <person name="Mu C."/>
            <person name="Tian Q."/>
            <person name="Mei H."/>
            <person name="Zhang T."/>
            <person name="Gao T."/>
            <person name="Zhang H."/>
        </authorList>
    </citation>
    <scope>NUCLEOTIDE SEQUENCE</scope>
    <source>
        <strain evidence="2">KEN1</strain>
    </source>
</reference>
<organism evidence="2">
    <name type="scientific">Sesamum latifolium</name>
    <dbReference type="NCBI Taxonomy" id="2727402"/>
    <lineage>
        <taxon>Eukaryota</taxon>
        <taxon>Viridiplantae</taxon>
        <taxon>Streptophyta</taxon>
        <taxon>Embryophyta</taxon>
        <taxon>Tracheophyta</taxon>
        <taxon>Spermatophyta</taxon>
        <taxon>Magnoliopsida</taxon>
        <taxon>eudicotyledons</taxon>
        <taxon>Gunneridae</taxon>
        <taxon>Pentapetalae</taxon>
        <taxon>asterids</taxon>
        <taxon>lamiids</taxon>
        <taxon>Lamiales</taxon>
        <taxon>Pedaliaceae</taxon>
        <taxon>Sesamum</taxon>
    </lineage>
</organism>
<name>A0AAW2TLQ6_9LAMI</name>
<comment type="caution">
    <text evidence="2">The sequence shown here is derived from an EMBL/GenBank/DDBJ whole genome shotgun (WGS) entry which is preliminary data.</text>
</comment>
<dbReference type="AlphaFoldDB" id="A0AAW2TLQ6"/>
<sequence length="61" mass="6479">MSPNPHAIQALFDNDARPEKKGSNSCAMAEAATVMSCPSLELSRVEGSLDSSTARDNDPRT</sequence>
<evidence type="ECO:0000313" key="2">
    <source>
        <dbReference type="EMBL" id="KAL0405552.1"/>
    </source>
</evidence>
<dbReference type="EMBL" id="JACGWN010000014">
    <property type="protein sequence ID" value="KAL0405552.1"/>
    <property type="molecule type" value="Genomic_DNA"/>
</dbReference>
<reference evidence="2" key="1">
    <citation type="submission" date="2020-06" db="EMBL/GenBank/DDBJ databases">
        <authorList>
            <person name="Li T."/>
            <person name="Hu X."/>
            <person name="Zhang T."/>
            <person name="Song X."/>
            <person name="Zhang H."/>
            <person name="Dai N."/>
            <person name="Sheng W."/>
            <person name="Hou X."/>
            <person name="Wei L."/>
        </authorList>
    </citation>
    <scope>NUCLEOTIDE SEQUENCE</scope>
    <source>
        <strain evidence="2">KEN1</strain>
        <tissue evidence="2">Leaf</tissue>
    </source>
</reference>
<evidence type="ECO:0000256" key="1">
    <source>
        <dbReference type="SAM" id="MobiDB-lite"/>
    </source>
</evidence>
<accession>A0AAW2TLQ6</accession>
<feature type="region of interest" description="Disordered" evidence="1">
    <location>
        <begin position="1"/>
        <end position="24"/>
    </location>
</feature>
<gene>
    <name evidence="2" type="ORF">Slati_3869100</name>
</gene>